<feature type="compositionally biased region" description="Polar residues" evidence="6">
    <location>
        <begin position="573"/>
        <end position="582"/>
    </location>
</feature>
<reference evidence="8 9" key="1">
    <citation type="submission" date="2024-02" db="EMBL/GenBank/DDBJ databases">
        <title>Chromosome-scale genome assembly of the rough periwinkle Littorina saxatilis.</title>
        <authorList>
            <person name="De Jode A."/>
            <person name="Faria R."/>
            <person name="Formenti G."/>
            <person name="Sims Y."/>
            <person name="Smith T.P."/>
            <person name="Tracey A."/>
            <person name="Wood J.M.D."/>
            <person name="Zagrodzka Z.B."/>
            <person name="Johannesson K."/>
            <person name="Butlin R.K."/>
            <person name="Leder E.H."/>
        </authorList>
    </citation>
    <scope>NUCLEOTIDE SEQUENCE [LARGE SCALE GENOMIC DNA]</scope>
    <source>
        <strain evidence="8">Snail1</strain>
        <tissue evidence="8">Muscle</tissue>
    </source>
</reference>
<evidence type="ECO:0000256" key="1">
    <source>
        <dbReference type="ARBA" id="ARBA00004123"/>
    </source>
</evidence>
<keyword evidence="3 5" id="KW-0040">ANK repeat</keyword>
<dbReference type="InterPro" id="IPR017956">
    <property type="entry name" value="AT_hook_DNA-bd_motif"/>
</dbReference>
<dbReference type="SMART" id="SM00298">
    <property type="entry name" value="CHROMO"/>
    <property type="match status" value="1"/>
</dbReference>
<dbReference type="Pfam" id="PF12796">
    <property type="entry name" value="Ank_2"/>
    <property type="match status" value="1"/>
</dbReference>
<feature type="compositionally biased region" description="Polar residues" evidence="6">
    <location>
        <begin position="617"/>
        <end position="632"/>
    </location>
</feature>
<dbReference type="Pfam" id="PF00023">
    <property type="entry name" value="Ank"/>
    <property type="match status" value="1"/>
</dbReference>
<feature type="region of interest" description="Disordered" evidence="6">
    <location>
        <begin position="563"/>
        <end position="841"/>
    </location>
</feature>
<dbReference type="CDD" id="cd00024">
    <property type="entry name" value="CD_CSD"/>
    <property type="match status" value="1"/>
</dbReference>
<feature type="compositionally biased region" description="Basic residues" evidence="6">
    <location>
        <begin position="366"/>
        <end position="376"/>
    </location>
</feature>
<feature type="compositionally biased region" description="Basic and acidic residues" evidence="6">
    <location>
        <begin position="727"/>
        <end position="742"/>
    </location>
</feature>
<feature type="compositionally biased region" description="Basic and acidic residues" evidence="6">
    <location>
        <begin position="1184"/>
        <end position="1193"/>
    </location>
</feature>
<evidence type="ECO:0000256" key="6">
    <source>
        <dbReference type="SAM" id="MobiDB-lite"/>
    </source>
</evidence>
<feature type="repeat" description="ANK" evidence="5">
    <location>
        <begin position="1323"/>
        <end position="1355"/>
    </location>
</feature>
<dbReference type="PANTHER" id="PTHR24166">
    <property type="entry name" value="ROLLING PEBBLES, ISOFORM B"/>
    <property type="match status" value="1"/>
</dbReference>
<keyword evidence="9" id="KW-1185">Reference proteome</keyword>
<keyword evidence="2" id="KW-0677">Repeat</keyword>
<protein>
    <recommendedName>
        <fullName evidence="7">Chromo domain-containing protein</fullName>
    </recommendedName>
</protein>
<feature type="domain" description="Chromo" evidence="7">
    <location>
        <begin position="67"/>
        <end position="126"/>
    </location>
</feature>
<feature type="compositionally biased region" description="Low complexity" evidence="6">
    <location>
        <begin position="289"/>
        <end position="299"/>
    </location>
</feature>
<accession>A0AAN9BPC8</accession>
<feature type="compositionally biased region" description="Polar residues" evidence="6">
    <location>
        <begin position="702"/>
        <end position="726"/>
    </location>
</feature>
<feature type="compositionally biased region" description="Low complexity" evidence="6">
    <location>
        <begin position="791"/>
        <end position="804"/>
    </location>
</feature>
<feature type="compositionally biased region" description="Polar residues" evidence="6">
    <location>
        <begin position="449"/>
        <end position="461"/>
    </location>
</feature>
<feature type="compositionally biased region" description="Polar residues" evidence="6">
    <location>
        <begin position="664"/>
        <end position="686"/>
    </location>
</feature>
<evidence type="ECO:0000256" key="4">
    <source>
        <dbReference type="ARBA" id="ARBA00023242"/>
    </source>
</evidence>
<feature type="compositionally biased region" description="Low complexity" evidence="6">
    <location>
        <begin position="1166"/>
        <end position="1183"/>
    </location>
</feature>
<dbReference type="SMART" id="SM00384">
    <property type="entry name" value="AT_hook"/>
    <property type="match status" value="3"/>
</dbReference>
<dbReference type="EMBL" id="JBAMIC010000004">
    <property type="protein sequence ID" value="KAK7107125.1"/>
    <property type="molecule type" value="Genomic_DNA"/>
</dbReference>
<evidence type="ECO:0000256" key="3">
    <source>
        <dbReference type="ARBA" id="ARBA00023043"/>
    </source>
</evidence>
<feature type="compositionally biased region" description="Polar residues" evidence="6">
    <location>
        <begin position="403"/>
        <end position="420"/>
    </location>
</feature>
<feature type="region of interest" description="Disordered" evidence="6">
    <location>
        <begin position="27"/>
        <end position="67"/>
    </location>
</feature>
<name>A0AAN9BPC8_9CAEN</name>
<feature type="compositionally biased region" description="Basic and acidic residues" evidence="6">
    <location>
        <begin position="877"/>
        <end position="891"/>
    </location>
</feature>
<feature type="compositionally biased region" description="Polar residues" evidence="6">
    <location>
        <begin position="1013"/>
        <end position="1025"/>
    </location>
</feature>
<evidence type="ECO:0000256" key="2">
    <source>
        <dbReference type="ARBA" id="ARBA00022737"/>
    </source>
</evidence>
<dbReference type="InterPro" id="IPR036770">
    <property type="entry name" value="Ankyrin_rpt-contain_sf"/>
</dbReference>
<dbReference type="Pfam" id="PF00385">
    <property type="entry name" value="Chromo"/>
    <property type="match status" value="1"/>
</dbReference>
<organism evidence="8 9">
    <name type="scientific">Littorina saxatilis</name>
    <dbReference type="NCBI Taxonomy" id="31220"/>
    <lineage>
        <taxon>Eukaryota</taxon>
        <taxon>Metazoa</taxon>
        <taxon>Spiralia</taxon>
        <taxon>Lophotrochozoa</taxon>
        <taxon>Mollusca</taxon>
        <taxon>Gastropoda</taxon>
        <taxon>Caenogastropoda</taxon>
        <taxon>Littorinimorpha</taxon>
        <taxon>Littorinoidea</taxon>
        <taxon>Littorinidae</taxon>
        <taxon>Littorina</taxon>
    </lineage>
</organism>
<evidence type="ECO:0000259" key="7">
    <source>
        <dbReference type="PROSITE" id="PS50013"/>
    </source>
</evidence>
<feature type="compositionally biased region" description="Basic residues" evidence="6">
    <location>
        <begin position="760"/>
        <end position="775"/>
    </location>
</feature>
<feature type="compositionally biased region" description="Basic and acidic residues" evidence="6">
    <location>
        <begin position="979"/>
        <end position="996"/>
    </location>
</feature>
<gene>
    <name evidence="8" type="ORF">V1264_015093</name>
</gene>
<dbReference type="InterPro" id="IPR002110">
    <property type="entry name" value="Ankyrin_rpt"/>
</dbReference>
<feature type="compositionally biased region" description="Acidic residues" evidence="6">
    <location>
        <begin position="46"/>
        <end position="67"/>
    </location>
</feature>
<dbReference type="InterPro" id="IPR000953">
    <property type="entry name" value="Chromo/chromo_shadow_dom"/>
</dbReference>
<dbReference type="GO" id="GO:0005634">
    <property type="term" value="C:nucleus"/>
    <property type="evidence" value="ECO:0007669"/>
    <property type="project" value="UniProtKB-SubCell"/>
</dbReference>
<dbReference type="PROSITE" id="PS50088">
    <property type="entry name" value="ANK_REPEAT"/>
    <property type="match status" value="3"/>
</dbReference>
<dbReference type="PROSITE" id="PS50297">
    <property type="entry name" value="ANK_REP_REGION"/>
    <property type="match status" value="3"/>
</dbReference>
<dbReference type="Gene3D" id="2.40.50.40">
    <property type="match status" value="1"/>
</dbReference>
<feature type="compositionally biased region" description="Basic and acidic residues" evidence="6">
    <location>
        <begin position="214"/>
        <end position="223"/>
    </location>
</feature>
<evidence type="ECO:0000313" key="9">
    <source>
        <dbReference type="Proteomes" id="UP001374579"/>
    </source>
</evidence>
<evidence type="ECO:0000313" key="8">
    <source>
        <dbReference type="EMBL" id="KAK7107125.1"/>
    </source>
</evidence>
<dbReference type="InterPro" id="IPR023780">
    <property type="entry name" value="Chromo_domain"/>
</dbReference>
<dbReference type="PRINTS" id="PR00929">
    <property type="entry name" value="ATHOOK"/>
</dbReference>
<dbReference type="SMART" id="SM00248">
    <property type="entry name" value="ANK"/>
    <property type="match status" value="3"/>
</dbReference>
<keyword evidence="4" id="KW-0539">Nucleus</keyword>
<dbReference type="InterPro" id="IPR016197">
    <property type="entry name" value="Chromo-like_dom_sf"/>
</dbReference>
<feature type="region of interest" description="Disordered" evidence="6">
    <location>
        <begin position="1166"/>
        <end position="1225"/>
    </location>
</feature>
<dbReference type="SUPFAM" id="SSF54160">
    <property type="entry name" value="Chromo domain-like"/>
    <property type="match status" value="1"/>
</dbReference>
<dbReference type="InterPro" id="IPR050889">
    <property type="entry name" value="Dendritic_Spine_Reg/Scaffold"/>
</dbReference>
<comment type="subcellular location">
    <subcellularLocation>
        <location evidence="1">Nucleus</location>
    </subcellularLocation>
</comment>
<feature type="repeat" description="ANK" evidence="5">
    <location>
        <begin position="1388"/>
        <end position="1420"/>
    </location>
</feature>
<feature type="compositionally biased region" description="Polar residues" evidence="6">
    <location>
        <begin position="639"/>
        <end position="657"/>
    </location>
</feature>
<dbReference type="PANTHER" id="PTHR24166:SF47">
    <property type="entry name" value="M-PHASE PHOSPHOPROTEIN 8"/>
    <property type="match status" value="1"/>
</dbReference>
<dbReference type="InterPro" id="IPR023779">
    <property type="entry name" value="Chromodomain_CS"/>
</dbReference>
<feature type="compositionally biased region" description="Polar residues" evidence="6">
    <location>
        <begin position="589"/>
        <end position="607"/>
    </location>
</feature>
<feature type="compositionally biased region" description="Polar residues" evidence="6">
    <location>
        <begin position="1112"/>
        <end position="1139"/>
    </location>
</feature>
<dbReference type="SUPFAM" id="SSF48403">
    <property type="entry name" value="Ankyrin repeat"/>
    <property type="match status" value="1"/>
</dbReference>
<feature type="region of interest" description="Disordered" evidence="6">
    <location>
        <begin position="973"/>
        <end position="1050"/>
    </location>
</feature>
<feature type="compositionally biased region" description="Basic residues" evidence="6">
    <location>
        <begin position="237"/>
        <end position="247"/>
    </location>
</feature>
<dbReference type="Proteomes" id="UP001374579">
    <property type="component" value="Unassembled WGS sequence"/>
</dbReference>
<feature type="compositionally biased region" description="Basic and acidic residues" evidence="6">
    <location>
        <begin position="118"/>
        <end position="143"/>
    </location>
</feature>
<feature type="compositionally biased region" description="Basic and acidic residues" evidence="6">
    <location>
        <begin position="276"/>
        <end position="288"/>
    </location>
</feature>
<feature type="compositionally biased region" description="Basic residues" evidence="6">
    <location>
        <begin position="339"/>
        <end position="348"/>
    </location>
</feature>
<feature type="region of interest" description="Disordered" evidence="6">
    <location>
        <begin position="855"/>
        <end position="957"/>
    </location>
</feature>
<dbReference type="PROSITE" id="PS00598">
    <property type="entry name" value="CHROMO_1"/>
    <property type="match status" value="1"/>
</dbReference>
<evidence type="ECO:0000256" key="5">
    <source>
        <dbReference type="PROSITE-ProRule" id="PRU00023"/>
    </source>
</evidence>
<feature type="repeat" description="ANK" evidence="5">
    <location>
        <begin position="1355"/>
        <end position="1387"/>
    </location>
</feature>
<feature type="compositionally biased region" description="Polar residues" evidence="6">
    <location>
        <begin position="477"/>
        <end position="491"/>
    </location>
</feature>
<feature type="region of interest" description="Disordered" evidence="6">
    <location>
        <begin position="1112"/>
        <end position="1150"/>
    </location>
</feature>
<dbReference type="Gene3D" id="1.25.40.20">
    <property type="entry name" value="Ankyrin repeat-containing domain"/>
    <property type="match status" value="1"/>
</dbReference>
<feature type="region of interest" description="Disordered" evidence="6">
    <location>
        <begin position="112"/>
        <end position="159"/>
    </location>
</feature>
<feature type="compositionally biased region" description="Low complexity" evidence="6">
    <location>
        <begin position="429"/>
        <end position="438"/>
    </location>
</feature>
<proteinExistence type="predicted"/>
<comment type="caution">
    <text evidence="8">The sequence shown here is derived from an EMBL/GenBank/DDBJ whole genome shotgun (WGS) entry which is preliminary data.</text>
</comment>
<feature type="region of interest" description="Disordered" evidence="6">
    <location>
        <begin position="178"/>
        <end position="551"/>
    </location>
</feature>
<feature type="compositionally biased region" description="Basic and acidic residues" evidence="6">
    <location>
        <begin position="857"/>
        <end position="867"/>
    </location>
</feature>
<feature type="compositionally biased region" description="Basic and acidic residues" evidence="6">
    <location>
        <begin position="30"/>
        <end position="45"/>
    </location>
</feature>
<feature type="region of interest" description="Disordered" evidence="6">
    <location>
        <begin position="1073"/>
        <end position="1094"/>
    </location>
</feature>
<feature type="compositionally biased region" description="Basic residues" evidence="6">
    <location>
        <begin position="261"/>
        <end position="275"/>
    </location>
</feature>
<dbReference type="GO" id="GO:0003677">
    <property type="term" value="F:DNA binding"/>
    <property type="evidence" value="ECO:0007669"/>
    <property type="project" value="InterPro"/>
</dbReference>
<sequence>MCGVEDCLHLHANKAVPSELSLDFRAARNMADERGVPSQEQKMEEEKQDSEQDEESEEEESDEEDYFEVEKIMARRKRNNIFVYRVRWKGYPPSNDTWEPVENLEVVQDMVEDYDRSEEDKAKARQEERRMRKLRMEGKRLPGEESSGSSSDSSDDERLLNEDTKFFKMLEKNKDIVFGQPDLYSKVKSRTAALANKKKNAENQGQAALTKRSCQPEKKDSSHGRGRPRGSAVRGKGSSRGRGRPRQKFVSEDESSDNNVSHKKSSGKGRGKPHKDRIQDSSDEKDVGSDGSPSPSPKKGSGRGKPPKNRVQDSSDKEEGDGDGALSSQKRSGQGRGQGRGRGRPRKKSVSDSDEEADSHPASVHSKGKGQGRRKNAISETESSEASSDDCTPLARCVGTGQGKSASTGQPDQDTTSHQSPSHRDTVVKTGGKQQAAAQKKRKKRTQRLASLSDSENSCSVSEAEKGPSAPPLHAKTSGQESEASTGTQGMNMPELLAERGKKQGKASGQEAVTSAIEVGPPDIVSMTTASSRGDSCEPLFASPVTVRPRAIIPVLERFAQDVLGVGREGRQTPAQERSSPVSRDMSGQRDTGSSKSGPSQERSSPVSRDMSGQRGTGSSKSGPSQERSSPVSRDMSGQRDTGSSKSGPSQERSSPVSRDMSGQRDTGSSKSGPSQERSSPVSRDTSGQRDGWSNKCGPSLERSSPVSRDTSGQRDTGSSKSGPSQDNKETSGQRKGTRDRGAASSDSDAMEIELPERKLKGKGKKKGLSSRKRKQDTALEHSRAVTKGQASPAKSSPSAPNSPMDVDQPGESVLASPPPTEADDTAPLTLSFSATKKVTDKKVPPLKIAMPILKPEPPKVKAETKTPAHSPMFLADVDRAEKQKSRDAVKSVRPQARDNLAFPPVSTVVTGVRRDLSVKTAPDTASSPHPSPTVKPDPGSRLGRPDPTSLDCKPARTDLASLDSRLARTDIAQLDSRQAADRTEQLDIKSVDSRKRYPPGSSRDFTSEVSRDSVSSVFSPTGTGKETVPGVFSPTGAGRESMPGVFSPSGTAGVSRDLLLCAASRDMPGVYSTSNTSSLYSTGSSSGVYSATSTPSLYSSVRDSFVSGASTSLTSGRGTSFASTPSRDQSHFSASPLPSGSGRDLHLASGSSRDIHLASGYIHLSSGSSRDSSYPSSPSGRDLYTRDSRGDPKYSPAGVGRLGVNSPISGKENADRPYSWKSTSSVTKKGEGMLPLDTILNSSLYAADSDKSRHLKGLDAEFDLALQRIDLEYLEKLLLPPVTPMELSDEELRQAVMDGNCYLVERALACTKPYNLDLPDNKGNTLLMHAVMRGSDDIIVHLLSRGADAQVQENGITALMLAVEHAESSTVFMLLEMGAHVNTTDHSGESALFKAVRRGDKQVLKLLLDHGADFNSTSSAALSPLQLAKQCRLADVETTLIDHVQRVVLSFEEQVNLTVRGTARLVSCVFPHHCVPLCESDTITVPFKFQPSAPSGPGMGCLLFIAHARFSQQDVKCRLYGQCAVDKVTLNGVLQPCLTEESNFVLMCHPLIPGWNELVIHTRRDATSKAKLIVCAYKAQLIYK</sequence>
<dbReference type="PROSITE" id="PS50013">
    <property type="entry name" value="CHROMO_2"/>
    <property type="match status" value="1"/>
</dbReference>